<name>A0AAD4J1R5_PERFH</name>
<evidence type="ECO:0000313" key="4">
    <source>
        <dbReference type="Proteomes" id="UP001190926"/>
    </source>
</evidence>
<feature type="transmembrane region" description="Helical" evidence="1">
    <location>
        <begin position="37"/>
        <end position="59"/>
    </location>
</feature>
<keyword evidence="1" id="KW-0472">Membrane</keyword>
<evidence type="ECO:0000313" key="3">
    <source>
        <dbReference type="EMBL" id="KAH6825605.1"/>
    </source>
</evidence>
<keyword evidence="2" id="KW-0732">Signal</keyword>
<reference evidence="3 4" key="1">
    <citation type="journal article" date="2021" name="Nat. Commun.">
        <title>Incipient diploidization of the medicinal plant Perilla within 10,000 years.</title>
        <authorList>
            <person name="Zhang Y."/>
            <person name="Shen Q."/>
            <person name="Leng L."/>
            <person name="Zhang D."/>
            <person name="Chen S."/>
            <person name="Shi Y."/>
            <person name="Ning Z."/>
            <person name="Chen S."/>
        </authorList>
    </citation>
    <scope>NUCLEOTIDE SEQUENCE [LARGE SCALE GENOMIC DNA]</scope>
    <source>
        <strain evidence="4">cv. PC099</strain>
    </source>
</reference>
<feature type="signal peptide" evidence="2">
    <location>
        <begin position="1"/>
        <end position="21"/>
    </location>
</feature>
<gene>
    <name evidence="3" type="ORF">C2S53_017577</name>
</gene>
<dbReference type="Proteomes" id="UP001190926">
    <property type="component" value="Unassembled WGS sequence"/>
</dbReference>
<evidence type="ECO:0000256" key="1">
    <source>
        <dbReference type="SAM" id="Phobius"/>
    </source>
</evidence>
<protein>
    <submittedName>
        <fullName evidence="3">Uncharacterized protein</fullName>
    </submittedName>
</protein>
<comment type="caution">
    <text evidence="3">The sequence shown here is derived from an EMBL/GenBank/DDBJ whole genome shotgun (WGS) entry which is preliminary data.</text>
</comment>
<proteinExistence type="predicted"/>
<organism evidence="3 4">
    <name type="scientific">Perilla frutescens var. hirtella</name>
    <name type="common">Perilla citriodora</name>
    <name type="synonym">Perilla setoyensis</name>
    <dbReference type="NCBI Taxonomy" id="608512"/>
    <lineage>
        <taxon>Eukaryota</taxon>
        <taxon>Viridiplantae</taxon>
        <taxon>Streptophyta</taxon>
        <taxon>Embryophyta</taxon>
        <taxon>Tracheophyta</taxon>
        <taxon>Spermatophyta</taxon>
        <taxon>Magnoliopsida</taxon>
        <taxon>eudicotyledons</taxon>
        <taxon>Gunneridae</taxon>
        <taxon>Pentapetalae</taxon>
        <taxon>asterids</taxon>
        <taxon>lamiids</taxon>
        <taxon>Lamiales</taxon>
        <taxon>Lamiaceae</taxon>
        <taxon>Nepetoideae</taxon>
        <taxon>Elsholtzieae</taxon>
        <taxon>Perilla</taxon>
    </lineage>
</organism>
<keyword evidence="4" id="KW-1185">Reference proteome</keyword>
<dbReference type="AlphaFoldDB" id="A0AAD4J1R5"/>
<evidence type="ECO:0000256" key="2">
    <source>
        <dbReference type="SAM" id="SignalP"/>
    </source>
</evidence>
<feature type="chain" id="PRO_5041975549" evidence="2">
    <location>
        <begin position="22"/>
        <end position="60"/>
    </location>
</feature>
<keyword evidence="1" id="KW-1133">Transmembrane helix</keyword>
<dbReference type="EMBL" id="SDAM02000175">
    <property type="protein sequence ID" value="KAH6825605.1"/>
    <property type="molecule type" value="Genomic_DNA"/>
</dbReference>
<keyword evidence="1" id="KW-0812">Transmembrane</keyword>
<sequence length="60" mass="5757">MAVVFVVCIVAFMGCANFAGAQNVGAPSPAPAPVEQSSAVALSFPAAVGAIASLAAAAFF</sequence>
<accession>A0AAD4J1R5</accession>